<dbReference type="InterPro" id="IPR005325">
    <property type="entry name" value="DUF308_memb"/>
</dbReference>
<dbReference type="EMBL" id="JACHHD010000023">
    <property type="protein sequence ID" value="MBB5185701.1"/>
    <property type="molecule type" value="Genomic_DNA"/>
</dbReference>
<feature type="transmembrane region" description="Helical" evidence="1">
    <location>
        <begin position="12"/>
        <end position="30"/>
    </location>
</feature>
<feature type="transmembrane region" description="Helical" evidence="1">
    <location>
        <begin position="65"/>
        <end position="83"/>
    </location>
</feature>
<keyword evidence="1" id="KW-0812">Transmembrane</keyword>
<dbReference type="Proteomes" id="UP000775500">
    <property type="component" value="Unassembled WGS sequence"/>
</dbReference>
<dbReference type="GO" id="GO:0005886">
    <property type="term" value="C:plasma membrane"/>
    <property type="evidence" value="ECO:0007669"/>
    <property type="project" value="TreeGrafter"/>
</dbReference>
<organism evidence="2 4">
    <name type="scientific">Faecalicoccus acidiformans</name>
    <dbReference type="NCBI Taxonomy" id="915173"/>
    <lineage>
        <taxon>Bacteria</taxon>
        <taxon>Bacillati</taxon>
        <taxon>Bacillota</taxon>
        <taxon>Erysipelotrichia</taxon>
        <taxon>Erysipelotrichales</taxon>
        <taxon>Erysipelotrichaceae</taxon>
        <taxon>Faecalicoccus</taxon>
    </lineage>
</organism>
<dbReference type="PANTHER" id="PTHR34989:SF1">
    <property type="entry name" value="PROTEIN HDED"/>
    <property type="match status" value="1"/>
</dbReference>
<feature type="transmembrane region" description="Helical" evidence="1">
    <location>
        <begin position="89"/>
        <end position="106"/>
    </location>
</feature>
<proteinExistence type="predicted"/>
<gene>
    <name evidence="3" type="ORF">H5982_03735</name>
    <name evidence="2" type="ORF">HNQ43_001779</name>
</gene>
<feature type="transmembrane region" description="Helical" evidence="1">
    <location>
        <begin position="118"/>
        <end position="141"/>
    </location>
</feature>
<sequence>MNHLINPTQKEVRIQALLYLIGGILLFILNNDLLTIATRILGVILIAIGGTLLYMYFIKRASIDAGPLFTGLPAALIGLLMLISPESLIAILPILTGIVMIINSIMQLQKAFLLKDYGFSNWTITAGIAAIALLFGVLFLFRPLQSVAFILQIIGIALIVEGCLLFGFDRTLRKAKKEYEKDMHDYL</sequence>
<keyword evidence="5" id="KW-1185">Reference proteome</keyword>
<reference evidence="2 4" key="1">
    <citation type="submission" date="2020-08" db="EMBL/GenBank/DDBJ databases">
        <title>Genomic Encyclopedia of Type Strains, Phase IV (KMG-IV): sequencing the most valuable type-strain genomes for metagenomic binning, comparative biology and taxonomic classification.</title>
        <authorList>
            <person name="Goeker M."/>
        </authorList>
    </citation>
    <scope>NUCLEOTIDE SEQUENCE [LARGE SCALE GENOMIC DNA]</scope>
    <source>
        <strain evidence="2 4">DSM 26963</strain>
    </source>
</reference>
<reference evidence="3" key="2">
    <citation type="submission" date="2020-08" db="EMBL/GenBank/DDBJ databases">
        <authorList>
            <person name="Cejkova D."/>
            <person name="Kubasova T."/>
            <person name="Jahodarova E."/>
            <person name="Rychlik I."/>
        </authorList>
    </citation>
    <scope>NUCLEOTIDE SEQUENCE</scope>
    <source>
        <strain evidence="3">An423</strain>
    </source>
</reference>
<dbReference type="AlphaFoldDB" id="A0A7W8D249"/>
<feature type="transmembrane region" description="Helical" evidence="1">
    <location>
        <begin position="36"/>
        <end position="58"/>
    </location>
</feature>
<comment type="caution">
    <text evidence="2">The sequence shown here is derived from an EMBL/GenBank/DDBJ whole genome shotgun (WGS) entry which is preliminary data.</text>
</comment>
<evidence type="ECO:0000313" key="5">
    <source>
        <dbReference type="Proteomes" id="UP000775500"/>
    </source>
</evidence>
<evidence type="ECO:0000256" key="1">
    <source>
        <dbReference type="SAM" id="Phobius"/>
    </source>
</evidence>
<accession>A0A7W8D249</accession>
<dbReference type="PANTHER" id="PTHR34989">
    <property type="entry name" value="PROTEIN HDED"/>
    <property type="match status" value="1"/>
</dbReference>
<reference evidence="3 5" key="3">
    <citation type="journal article" date="2021" name="Sci. Rep.">
        <title>The distribution of antibiotic resistance genes in chicken gut microbiota commensals.</title>
        <authorList>
            <person name="Juricova H."/>
            <person name="Matiasovicova J."/>
            <person name="Kubasova T."/>
            <person name="Cejkova D."/>
            <person name="Rychlik I."/>
        </authorList>
    </citation>
    <scope>NUCLEOTIDE SEQUENCE [LARGE SCALE GENOMIC DNA]</scope>
    <source>
        <strain evidence="3 5">An423</strain>
    </source>
</reference>
<dbReference type="EMBL" id="JACJLU010000003">
    <property type="protein sequence ID" value="MBM6831219.1"/>
    <property type="molecule type" value="Genomic_DNA"/>
</dbReference>
<dbReference type="Proteomes" id="UP000521313">
    <property type="component" value="Unassembled WGS sequence"/>
</dbReference>
<evidence type="ECO:0000313" key="4">
    <source>
        <dbReference type="Proteomes" id="UP000521313"/>
    </source>
</evidence>
<dbReference type="RefSeq" id="WP_183376901.1">
    <property type="nucleotide sequence ID" value="NZ_CALVCN010000013.1"/>
</dbReference>
<keyword evidence="1" id="KW-0472">Membrane</keyword>
<name>A0A7W8D249_9FIRM</name>
<dbReference type="InterPro" id="IPR052712">
    <property type="entry name" value="Acid_resist_chaperone_HdeD"/>
</dbReference>
<feature type="transmembrane region" description="Helical" evidence="1">
    <location>
        <begin position="147"/>
        <end position="168"/>
    </location>
</feature>
<evidence type="ECO:0000313" key="2">
    <source>
        <dbReference type="EMBL" id="MBB5185701.1"/>
    </source>
</evidence>
<evidence type="ECO:0000313" key="3">
    <source>
        <dbReference type="EMBL" id="MBM6831219.1"/>
    </source>
</evidence>
<keyword evidence="1" id="KW-1133">Transmembrane helix</keyword>
<protein>
    <submittedName>
        <fullName evidence="3">DUF308 domain-containing protein</fullName>
    </submittedName>
    <submittedName>
        <fullName evidence="2">Uncharacterized membrane protein HdeD (DUF308 family)</fullName>
    </submittedName>
</protein>
<dbReference type="Pfam" id="PF03729">
    <property type="entry name" value="DUF308"/>
    <property type="match status" value="1"/>
</dbReference>